<dbReference type="GeneID" id="31357903"/>
<reference evidence="1 2" key="1">
    <citation type="journal article" date="2011" name="Genome Res.">
        <title>Phylogeny-wide analysis of social amoeba genomes highlights ancient origins for complex intercellular communication.</title>
        <authorList>
            <person name="Heidel A.J."/>
            <person name="Lawal H.M."/>
            <person name="Felder M."/>
            <person name="Schilde C."/>
            <person name="Helps N.R."/>
            <person name="Tunggal B."/>
            <person name="Rivero F."/>
            <person name="John U."/>
            <person name="Schleicher M."/>
            <person name="Eichinger L."/>
            <person name="Platzer M."/>
            <person name="Noegel A.A."/>
            <person name="Schaap P."/>
            <person name="Gloeckner G."/>
        </authorList>
    </citation>
    <scope>NUCLEOTIDE SEQUENCE [LARGE SCALE GENOMIC DNA]</scope>
    <source>
        <strain evidence="2">ATCC 26659 / Pp 5 / PN500</strain>
    </source>
</reference>
<keyword evidence="2" id="KW-1185">Reference proteome</keyword>
<dbReference type="InParanoid" id="D3AZJ6"/>
<protein>
    <submittedName>
        <fullName evidence="1">Uncharacterized protein</fullName>
    </submittedName>
</protein>
<dbReference type="Proteomes" id="UP000001396">
    <property type="component" value="Unassembled WGS sequence"/>
</dbReference>
<dbReference type="AlphaFoldDB" id="D3AZJ6"/>
<proteinExistence type="predicted"/>
<name>D3AZJ6_HETP5</name>
<accession>D3AZJ6</accession>
<evidence type="ECO:0000313" key="2">
    <source>
        <dbReference type="Proteomes" id="UP000001396"/>
    </source>
</evidence>
<gene>
    <name evidence="1" type="ORF">PPL_02378</name>
</gene>
<comment type="caution">
    <text evidence="1">The sequence shown here is derived from an EMBL/GenBank/DDBJ whole genome shotgun (WGS) entry which is preliminary data.</text>
</comment>
<sequence>MCDNIIKIFDSILRRDGFNILPDLLKSDKKWTVYAKNFERLVKLWTDDLSSEARKQIAQIIFEMGNAKRGVLVALLFAMLPHDFQKENAKGLESFMTNVKGSFQLPSDIFKFGTTSLGLAVSNVVPHSLIQLNSEGIPVPMKVDDTKIIFHNWTKKEETGSYIFADGTESPKGKVVLIDIWANSSNRAFFSVSDQIYYYLQVLQNDAIKSFNIIVDYDTFAKSIYDYSVSACWNPILEILSKIDKTIDLWSLFHYDAEKQIYLVKKPMETKFTSSKRNHQTQNGNQSKGVVAELASTPDTNADSNTTNASVDNLSNDGPNFSTLVTILVELLYPVVIQNLKELDEELSNLNN</sequence>
<organism evidence="1 2">
    <name type="scientific">Heterostelium pallidum (strain ATCC 26659 / Pp 5 / PN500)</name>
    <name type="common">Cellular slime mold</name>
    <name type="synonym">Polysphondylium pallidum</name>
    <dbReference type="NCBI Taxonomy" id="670386"/>
    <lineage>
        <taxon>Eukaryota</taxon>
        <taxon>Amoebozoa</taxon>
        <taxon>Evosea</taxon>
        <taxon>Eumycetozoa</taxon>
        <taxon>Dictyostelia</taxon>
        <taxon>Acytosteliales</taxon>
        <taxon>Acytosteliaceae</taxon>
        <taxon>Heterostelium</taxon>
    </lineage>
</organism>
<dbReference type="EMBL" id="ADBJ01000008">
    <property type="protein sequence ID" value="EFA85375.1"/>
    <property type="molecule type" value="Genomic_DNA"/>
</dbReference>
<evidence type="ECO:0000313" key="1">
    <source>
        <dbReference type="EMBL" id="EFA85375.1"/>
    </source>
</evidence>
<dbReference type="RefSeq" id="XP_020437484.1">
    <property type="nucleotide sequence ID" value="XM_020573367.1"/>
</dbReference>